<dbReference type="GO" id="GO:0004517">
    <property type="term" value="F:nitric-oxide synthase activity"/>
    <property type="evidence" value="ECO:0007669"/>
    <property type="project" value="UniProtKB-EC"/>
</dbReference>
<evidence type="ECO:0000256" key="6">
    <source>
        <dbReference type="ARBA" id="ARBA00022643"/>
    </source>
</evidence>
<dbReference type="Pfam" id="PF02898">
    <property type="entry name" value="NO_synthase"/>
    <property type="match status" value="1"/>
</dbReference>
<dbReference type="PANTHER" id="PTHR43410">
    <property type="entry name" value="NITRIC OXIDE SYNTHASE OXYGENASE"/>
    <property type="match status" value="1"/>
</dbReference>
<dbReference type="EMBL" id="JAEAOA010002353">
    <property type="protein sequence ID" value="KAK3612617.1"/>
    <property type="molecule type" value="Genomic_DNA"/>
</dbReference>
<evidence type="ECO:0000256" key="7">
    <source>
        <dbReference type="ARBA" id="ARBA00022723"/>
    </source>
</evidence>
<proteinExistence type="inferred from homology"/>
<keyword evidence="5" id="KW-0349">Heme</keyword>
<evidence type="ECO:0000256" key="1">
    <source>
        <dbReference type="ARBA" id="ARBA00001917"/>
    </source>
</evidence>
<comment type="cofactor">
    <cofactor evidence="1">
        <name>FMN</name>
        <dbReference type="ChEBI" id="CHEBI:58210"/>
    </cofactor>
</comment>
<keyword evidence="14" id="KW-1185">Reference proteome</keyword>
<gene>
    <name evidence="13" type="ORF">CHS0354_042126</name>
</gene>
<evidence type="ECO:0000256" key="10">
    <source>
        <dbReference type="ARBA" id="ARBA00023002"/>
    </source>
</evidence>
<comment type="caution">
    <text evidence="13">The sequence shown here is derived from an EMBL/GenBank/DDBJ whole genome shotgun (WGS) entry which is preliminary data.</text>
</comment>
<dbReference type="InterPro" id="IPR044944">
    <property type="entry name" value="NOS_dom_3"/>
</dbReference>
<evidence type="ECO:0000259" key="12">
    <source>
        <dbReference type="Pfam" id="PF02898"/>
    </source>
</evidence>
<keyword evidence="8" id="KW-0521">NADP</keyword>
<name>A0AAE0WHL9_9BIVA</name>
<feature type="domain" description="Nitric oxide synthase (NOS)" evidence="12">
    <location>
        <begin position="1"/>
        <end position="49"/>
    </location>
</feature>
<dbReference type="EC" id="1.14.13.39" evidence="4"/>
<evidence type="ECO:0000313" key="14">
    <source>
        <dbReference type="Proteomes" id="UP001195483"/>
    </source>
</evidence>
<protein>
    <recommendedName>
        <fullName evidence="4">nitric-oxide synthase (NADPH)</fullName>
        <ecNumber evidence="4">1.14.13.39</ecNumber>
    </recommendedName>
</protein>
<evidence type="ECO:0000313" key="13">
    <source>
        <dbReference type="EMBL" id="KAK3612617.1"/>
    </source>
</evidence>
<comment type="similarity">
    <text evidence="3">Belongs to the NOS family.</text>
</comment>
<dbReference type="AlphaFoldDB" id="A0AAE0WHL9"/>
<dbReference type="Gene3D" id="3.90.1230.10">
    <property type="entry name" value="Nitric Oxide Synthase, Chain A, domain 3"/>
    <property type="match status" value="1"/>
</dbReference>
<comment type="cofactor">
    <cofactor evidence="2">
        <name>heme b</name>
        <dbReference type="ChEBI" id="CHEBI:60344"/>
    </cofactor>
</comment>
<keyword evidence="9" id="KW-0112">Calmodulin-binding</keyword>
<sequence>MVFDCGGLEFTACPFNNWYMDTEIGPWDLCDPPRFNILEKYHLSNNLERRNAVFVAGKGSDYYGPPRRRRVFYDAYAKRAAPARWVSGRLGLDSFSHEWQLTACFPLGDALLQAQTII</sequence>
<keyword evidence="7" id="KW-0479">Metal-binding</keyword>
<keyword evidence="6" id="KW-0288">FMN</keyword>
<dbReference type="GO" id="GO:0046872">
    <property type="term" value="F:metal ion binding"/>
    <property type="evidence" value="ECO:0007669"/>
    <property type="project" value="UniProtKB-KW"/>
</dbReference>
<reference evidence="13" key="3">
    <citation type="submission" date="2023-05" db="EMBL/GenBank/DDBJ databases">
        <authorList>
            <person name="Smith C.H."/>
        </authorList>
    </citation>
    <scope>NUCLEOTIDE SEQUENCE</scope>
    <source>
        <strain evidence="13">CHS0354</strain>
        <tissue evidence="13">Mantle</tissue>
    </source>
</reference>
<evidence type="ECO:0000256" key="3">
    <source>
        <dbReference type="ARBA" id="ARBA00006267"/>
    </source>
</evidence>
<dbReference type="GO" id="GO:0006809">
    <property type="term" value="P:nitric oxide biosynthetic process"/>
    <property type="evidence" value="ECO:0007669"/>
    <property type="project" value="InterPro"/>
</dbReference>
<dbReference type="Proteomes" id="UP001195483">
    <property type="component" value="Unassembled WGS sequence"/>
</dbReference>
<reference evidence="13" key="1">
    <citation type="journal article" date="2021" name="Genome Biol. Evol.">
        <title>A High-Quality Reference Genome for a Parasitic Bivalve with Doubly Uniparental Inheritance (Bivalvia: Unionida).</title>
        <authorList>
            <person name="Smith C.H."/>
        </authorList>
    </citation>
    <scope>NUCLEOTIDE SEQUENCE</scope>
    <source>
        <strain evidence="13">CHS0354</strain>
    </source>
</reference>
<dbReference type="GO" id="GO:0005516">
    <property type="term" value="F:calmodulin binding"/>
    <property type="evidence" value="ECO:0007669"/>
    <property type="project" value="UniProtKB-KW"/>
</dbReference>
<evidence type="ECO:0000256" key="4">
    <source>
        <dbReference type="ARBA" id="ARBA00012989"/>
    </source>
</evidence>
<dbReference type="SUPFAM" id="SSF56512">
    <property type="entry name" value="Nitric oxide (NO) synthase oxygenase domain"/>
    <property type="match status" value="1"/>
</dbReference>
<accession>A0AAE0WHL9</accession>
<evidence type="ECO:0000256" key="11">
    <source>
        <dbReference type="ARBA" id="ARBA00023004"/>
    </source>
</evidence>
<evidence type="ECO:0000256" key="8">
    <source>
        <dbReference type="ARBA" id="ARBA00022857"/>
    </source>
</evidence>
<evidence type="ECO:0000256" key="2">
    <source>
        <dbReference type="ARBA" id="ARBA00001970"/>
    </source>
</evidence>
<dbReference type="InterPro" id="IPR050607">
    <property type="entry name" value="NOS"/>
</dbReference>
<keyword evidence="10" id="KW-0560">Oxidoreductase</keyword>
<organism evidence="13 14">
    <name type="scientific">Potamilus streckersoni</name>
    <dbReference type="NCBI Taxonomy" id="2493646"/>
    <lineage>
        <taxon>Eukaryota</taxon>
        <taxon>Metazoa</taxon>
        <taxon>Spiralia</taxon>
        <taxon>Lophotrochozoa</taxon>
        <taxon>Mollusca</taxon>
        <taxon>Bivalvia</taxon>
        <taxon>Autobranchia</taxon>
        <taxon>Heteroconchia</taxon>
        <taxon>Palaeoheterodonta</taxon>
        <taxon>Unionida</taxon>
        <taxon>Unionoidea</taxon>
        <taxon>Unionidae</taxon>
        <taxon>Ambleminae</taxon>
        <taxon>Lampsilini</taxon>
        <taxon>Potamilus</taxon>
    </lineage>
</organism>
<evidence type="ECO:0000256" key="9">
    <source>
        <dbReference type="ARBA" id="ARBA00022860"/>
    </source>
</evidence>
<dbReference type="InterPro" id="IPR036119">
    <property type="entry name" value="NOS_N_sf"/>
</dbReference>
<keyword evidence="6" id="KW-0285">Flavoprotein</keyword>
<evidence type="ECO:0000256" key="5">
    <source>
        <dbReference type="ARBA" id="ARBA00022617"/>
    </source>
</evidence>
<dbReference type="PANTHER" id="PTHR43410:SF1">
    <property type="entry name" value="NITRIC OXIDE SYNTHASE"/>
    <property type="match status" value="1"/>
</dbReference>
<reference evidence="13" key="2">
    <citation type="journal article" date="2021" name="Genome Biol. Evol.">
        <title>Developing a high-quality reference genome for a parasitic bivalve with doubly uniparental inheritance (Bivalvia: Unionida).</title>
        <authorList>
            <person name="Smith C.H."/>
        </authorList>
    </citation>
    <scope>NUCLEOTIDE SEQUENCE</scope>
    <source>
        <strain evidence="13">CHS0354</strain>
        <tissue evidence="13">Mantle</tissue>
    </source>
</reference>
<dbReference type="InterPro" id="IPR004030">
    <property type="entry name" value="NOS_N"/>
</dbReference>
<keyword evidence="11" id="KW-0408">Iron</keyword>